<gene>
    <name evidence="3" type="ORF">RRG08_016259</name>
</gene>
<evidence type="ECO:0000313" key="4">
    <source>
        <dbReference type="Proteomes" id="UP001283361"/>
    </source>
</evidence>
<dbReference type="AlphaFoldDB" id="A0AAE1ALX3"/>
<dbReference type="Gene3D" id="1.25.40.420">
    <property type="match status" value="1"/>
</dbReference>
<dbReference type="Gene3D" id="3.30.710.10">
    <property type="entry name" value="Potassium Channel Kv1.1, Chain A"/>
    <property type="match status" value="1"/>
</dbReference>
<dbReference type="PANTHER" id="PTHR24410:SF47">
    <property type="entry name" value="BTB DOMAIN-CONTAINING PROTEIN"/>
    <property type="match status" value="1"/>
</dbReference>
<evidence type="ECO:0000256" key="1">
    <source>
        <dbReference type="SAM" id="MobiDB-lite"/>
    </source>
</evidence>
<proteinExistence type="predicted"/>
<keyword evidence="4" id="KW-1185">Reference proteome</keyword>
<dbReference type="SUPFAM" id="SSF54695">
    <property type="entry name" value="POZ domain"/>
    <property type="match status" value="1"/>
</dbReference>
<dbReference type="InterPro" id="IPR051481">
    <property type="entry name" value="BTB-POZ/Galectin-3-binding"/>
</dbReference>
<evidence type="ECO:0000313" key="3">
    <source>
        <dbReference type="EMBL" id="KAK3789581.1"/>
    </source>
</evidence>
<reference evidence="3" key="1">
    <citation type="journal article" date="2023" name="G3 (Bethesda)">
        <title>A reference genome for the long-term kleptoplast-retaining sea slug Elysia crispata morphotype clarki.</title>
        <authorList>
            <person name="Eastman K.E."/>
            <person name="Pendleton A.L."/>
            <person name="Shaikh M.A."/>
            <person name="Suttiyut T."/>
            <person name="Ogas R."/>
            <person name="Tomko P."/>
            <person name="Gavelis G."/>
            <person name="Widhalm J.R."/>
            <person name="Wisecaver J.H."/>
        </authorList>
    </citation>
    <scope>NUCLEOTIDE SEQUENCE</scope>
    <source>
        <strain evidence="3">ECLA1</strain>
    </source>
</reference>
<feature type="compositionally biased region" description="Low complexity" evidence="1">
    <location>
        <begin position="436"/>
        <end position="461"/>
    </location>
</feature>
<comment type="caution">
    <text evidence="3">The sequence shown here is derived from an EMBL/GenBank/DDBJ whole genome shotgun (WGS) entry which is preliminary data.</text>
</comment>
<accession>A0AAE1ALX3</accession>
<dbReference type="InterPro" id="IPR000210">
    <property type="entry name" value="BTB/POZ_dom"/>
</dbReference>
<feature type="domain" description="BTB" evidence="2">
    <location>
        <begin position="78"/>
        <end position="231"/>
    </location>
</feature>
<name>A0AAE1ALX3_9GAST</name>
<dbReference type="Pfam" id="PF07707">
    <property type="entry name" value="BACK"/>
    <property type="match status" value="1"/>
</dbReference>
<feature type="region of interest" description="Disordered" evidence="1">
    <location>
        <begin position="436"/>
        <end position="585"/>
    </location>
</feature>
<feature type="region of interest" description="Disordered" evidence="1">
    <location>
        <begin position="1"/>
        <end position="60"/>
    </location>
</feature>
<dbReference type="PANTHER" id="PTHR24410">
    <property type="entry name" value="HL07962P-RELATED"/>
    <property type="match status" value="1"/>
</dbReference>
<dbReference type="SMART" id="SM00225">
    <property type="entry name" value="BTB"/>
    <property type="match status" value="1"/>
</dbReference>
<dbReference type="InterPro" id="IPR011333">
    <property type="entry name" value="SKP1/BTB/POZ_sf"/>
</dbReference>
<dbReference type="EMBL" id="JAWDGP010001651">
    <property type="protein sequence ID" value="KAK3789581.1"/>
    <property type="molecule type" value="Genomic_DNA"/>
</dbReference>
<sequence>MKRHSAPTQESRPASPPAEAPPPLPPRLASPIHPSRPPYDDESDATSLTSVGSDGAGGGDKVKAAQSFEALFNSEKLSDFLLDVNQGLYVFHAHKMIVGLKSERLAALITTSASSGGGGVSNSNTSGSLSTSVHNYISGGNNTSTFTAGNAMGDKGKSSPCESPGSGCIKPTLYLQETPECGAVFGRFLYFIYSGAVWLHRDYVLPLHALSVKYGVAALASHCENYIQQLLHKCLQAFDATSSAANQSASGTAKTAQPAGTLLSATAVCDVYESGWDMFSEGTRRDAFSVLTRRFPELCHTERWAGCVWATVRDLLRSDACACDENVMLVAATDWMKRTRLQDKARIQELLSSIRYPRLPRRVLYHLYTTASFRNFPPVQALIEAAIRYHCFRDVPEARDEFTGRQYRARGGRPASRHVVCGNEHPCCKAGDNAVATSDSGDMSSSNTSSNATTASHVNSSVNPHDIAQPNEWGCYGDPLDESQGSGSDDRCNGDSNNNVEQHHQRAGVPVSNSSHSPDLVSDPRNAGNQQQHPQQCRGCYDGRPRHQGSPVAAVQPRVHTPPEEDDRLEGARQAGPPHSSMTSSAHMVAARNGDNMVRLVDAMNSTSDLQIQPPPFTRV</sequence>
<organism evidence="3 4">
    <name type="scientific">Elysia crispata</name>
    <name type="common">lettuce slug</name>
    <dbReference type="NCBI Taxonomy" id="231223"/>
    <lineage>
        <taxon>Eukaryota</taxon>
        <taxon>Metazoa</taxon>
        <taxon>Spiralia</taxon>
        <taxon>Lophotrochozoa</taxon>
        <taxon>Mollusca</taxon>
        <taxon>Gastropoda</taxon>
        <taxon>Heterobranchia</taxon>
        <taxon>Euthyneura</taxon>
        <taxon>Panpulmonata</taxon>
        <taxon>Sacoglossa</taxon>
        <taxon>Placobranchoidea</taxon>
        <taxon>Plakobranchidae</taxon>
        <taxon>Elysia</taxon>
    </lineage>
</organism>
<feature type="compositionally biased region" description="Pro residues" evidence="1">
    <location>
        <begin position="14"/>
        <end position="28"/>
    </location>
</feature>
<protein>
    <recommendedName>
        <fullName evidence="2">BTB domain-containing protein</fullName>
    </recommendedName>
</protein>
<dbReference type="InterPro" id="IPR011705">
    <property type="entry name" value="BACK"/>
</dbReference>
<evidence type="ECO:0000259" key="2">
    <source>
        <dbReference type="SMART" id="SM00225"/>
    </source>
</evidence>
<dbReference type="Proteomes" id="UP001283361">
    <property type="component" value="Unassembled WGS sequence"/>
</dbReference>